<dbReference type="PANTHER" id="PTHR11675">
    <property type="entry name" value="N-ACETYLGALACTOSAMINYLTRANSFERASE"/>
    <property type="match status" value="1"/>
</dbReference>
<dbReference type="Proteomes" id="UP000007798">
    <property type="component" value="Unassembled WGS sequence"/>
</dbReference>
<comment type="pathway">
    <text evidence="12">Protein modification; protein glycosylation.</text>
</comment>
<evidence type="ECO:0000259" key="13">
    <source>
        <dbReference type="SMART" id="SM00458"/>
    </source>
</evidence>
<keyword evidence="7" id="KW-1133">Transmembrane helix</keyword>
<reference evidence="14 15" key="1">
    <citation type="journal article" date="2007" name="Nature">
        <title>Evolution of genes and genomes on the Drosophila phylogeny.</title>
        <authorList>
            <consortium name="Drosophila 12 Genomes Consortium"/>
            <person name="Clark A.G."/>
            <person name="Eisen M.B."/>
            <person name="Smith D.R."/>
            <person name="Bergman C.M."/>
            <person name="Oliver B."/>
            <person name="Markow T.A."/>
            <person name="Kaufman T.C."/>
            <person name="Kellis M."/>
            <person name="Gelbart W."/>
            <person name="Iyer V.N."/>
            <person name="Pollard D.A."/>
            <person name="Sackton T.B."/>
            <person name="Larracuente A.M."/>
            <person name="Singh N.D."/>
            <person name="Abad J.P."/>
            <person name="Abt D.N."/>
            <person name="Adryan B."/>
            <person name="Aguade M."/>
            <person name="Akashi H."/>
            <person name="Anderson W.W."/>
            <person name="Aquadro C.F."/>
            <person name="Ardell D.H."/>
            <person name="Arguello R."/>
            <person name="Artieri C.G."/>
            <person name="Barbash D.A."/>
            <person name="Barker D."/>
            <person name="Barsanti P."/>
            <person name="Batterham P."/>
            <person name="Batzoglou S."/>
            <person name="Begun D."/>
            <person name="Bhutkar A."/>
            <person name="Blanco E."/>
            <person name="Bosak S.A."/>
            <person name="Bradley R.K."/>
            <person name="Brand A.D."/>
            <person name="Brent M.R."/>
            <person name="Brooks A.N."/>
            <person name="Brown R.H."/>
            <person name="Butlin R.K."/>
            <person name="Caggese C."/>
            <person name="Calvi B.R."/>
            <person name="Bernardo de Carvalho A."/>
            <person name="Caspi A."/>
            <person name="Castrezana S."/>
            <person name="Celniker S.E."/>
            <person name="Chang J.L."/>
            <person name="Chapple C."/>
            <person name="Chatterji S."/>
            <person name="Chinwalla A."/>
            <person name="Civetta A."/>
            <person name="Clifton S.W."/>
            <person name="Comeron J.M."/>
            <person name="Costello J.C."/>
            <person name="Coyne J.A."/>
            <person name="Daub J."/>
            <person name="David R.G."/>
            <person name="Delcher A.L."/>
            <person name="Delehaunty K."/>
            <person name="Do C.B."/>
            <person name="Ebling H."/>
            <person name="Edwards K."/>
            <person name="Eickbush T."/>
            <person name="Evans J.D."/>
            <person name="Filipski A."/>
            <person name="Findeiss S."/>
            <person name="Freyhult E."/>
            <person name="Fulton L."/>
            <person name="Fulton R."/>
            <person name="Garcia A.C."/>
            <person name="Gardiner A."/>
            <person name="Garfield D.A."/>
            <person name="Garvin B.E."/>
            <person name="Gibson G."/>
            <person name="Gilbert D."/>
            <person name="Gnerre S."/>
            <person name="Godfrey J."/>
            <person name="Good R."/>
            <person name="Gotea V."/>
            <person name="Gravely B."/>
            <person name="Greenberg A.J."/>
            <person name="Griffiths-Jones S."/>
            <person name="Gross S."/>
            <person name="Guigo R."/>
            <person name="Gustafson E.A."/>
            <person name="Haerty W."/>
            <person name="Hahn M.W."/>
            <person name="Halligan D.L."/>
            <person name="Halpern A.L."/>
            <person name="Halter G.M."/>
            <person name="Han M.V."/>
            <person name="Heger A."/>
            <person name="Hillier L."/>
            <person name="Hinrichs A.S."/>
            <person name="Holmes I."/>
            <person name="Hoskins R.A."/>
            <person name="Hubisz M.J."/>
            <person name="Hultmark D."/>
            <person name="Huntley M.A."/>
            <person name="Jaffe D.B."/>
            <person name="Jagadeeshan S."/>
            <person name="Jeck W.R."/>
            <person name="Johnson J."/>
            <person name="Jones C.D."/>
            <person name="Jordan W.C."/>
            <person name="Karpen G.H."/>
            <person name="Kataoka E."/>
            <person name="Keightley P.D."/>
            <person name="Kheradpour P."/>
            <person name="Kirkness E.F."/>
            <person name="Koerich L.B."/>
            <person name="Kristiansen K."/>
            <person name="Kudrna D."/>
            <person name="Kulathinal R.J."/>
            <person name="Kumar S."/>
            <person name="Kwok R."/>
            <person name="Lander E."/>
            <person name="Langley C.H."/>
            <person name="Lapoint R."/>
            <person name="Lazzaro B.P."/>
            <person name="Lee S.J."/>
            <person name="Levesque L."/>
            <person name="Li R."/>
            <person name="Lin C.F."/>
            <person name="Lin M.F."/>
            <person name="Lindblad-Toh K."/>
            <person name="Llopart A."/>
            <person name="Long M."/>
            <person name="Low L."/>
            <person name="Lozovsky E."/>
            <person name="Lu J."/>
            <person name="Luo M."/>
            <person name="Machado C.A."/>
            <person name="Makalowski W."/>
            <person name="Marzo M."/>
            <person name="Matsuda M."/>
            <person name="Matzkin L."/>
            <person name="McAllister B."/>
            <person name="McBride C.S."/>
            <person name="McKernan B."/>
            <person name="McKernan K."/>
            <person name="Mendez-Lago M."/>
            <person name="Minx P."/>
            <person name="Mollenhauer M.U."/>
            <person name="Montooth K."/>
            <person name="Mount S.M."/>
            <person name="Mu X."/>
            <person name="Myers E."/>
            <person name="Negre B."/>
            <person name="Newfeld S."/>
            <person name="Nielsen R."/>
            <person name="Noor M.A."/>
            <person name="O'Grady P."/>
            <person name="Pachter L."/>
            <person name="Papaceit M."/>
            <person name="Parisi M.J."/>
            <person name="Parisi M."/>
            <person name="Parts L."/>
            <person name="Pedersen J.S."/>
            <person name="Pesole G."/>
            <person name="Phillippy A.M."/>
            <person name="Ponting C.P."/>
            <person name="Pop M."/>
            <person name="Porcelli D."/>
            <person name="Powell J.R."/>
            <person name="Prohaska S."/>
            <person name="Pruitt K."/>
            <person name="Puig M."/>
            <person name="Quesneville H."/>
            <person name="Ram K.R."/>
            <person name="Rand D."/>
            <person name="Rasmussen M.D."/>
            <person name="Reed L.K."/>
            <person name="Reenan R."/>
            <person name="Reily A."/>
            <person name="Remington K.A."/>
            <person name="Rieger T.T."/>
            <person name="Ritchie M.G."/>
            <person name="Robin C."/>
            <person name="Rogers Y.H."/>
            <person name="Rohde C."/>
            <person name="Rozas J."/>
            <person name="Rubenfield M.J."/>
            <person name="Ruiz A."/>
            <person name="Russo S."/>
            <person name="Salzberg S.L."/>
            <person name="Sanchez-Gracia A."/>
            <person name="Saranga D.J."/>
            <person name="Sato H."/>
            <person name="Schaeffer S.W."/>
            <person name="Schatz M.C."/>
            <person name="Schlenke T."/>
            <person name="Schwartz R."/>
            <person name="Segarra C."/>
            <person name="Singh R.S."/>
            <person name="Sirot L."/>
            <person name="Sirota M."/>
            <person name="Sisneros N.B."/>
            <person name="Smith C.D."/>
            <person name="Smith T.F."/>
            <person name="Spieth J."/>
            <person name="Stage D.E."/>
            <person name="Stark A."/>
            <person name="Stephan W."/>
            <person name="Strausberg R.L."/>
            <person name="Strempel S."/>
            <person name="Sturgill D."/>
            <person name="Sutton G."/>
            <person name="Sutton G.G."/>
            <person name="Tao W."/>
            <person name="Teichmann S."/>
            <person name="Tobari Y.N."/>
            <person name="Tomimura Y."/>
            <person name="Tsolas J.M."/>
            <person name="Valente V.L."/>
            <person name="Venter E."/>
            <person name="Venter J.C."/>
            <person name="Vicario S."/>
            <person name="Vieira F.G."/>
            <person name="Vilella A.J."/>
            <person name="Villasante A."/>
            <person name="Walenz B."/>
            <person name="Wang J."/>
            <person name="Wasserman M."/>
            <person name="Watts T."/>
            <person name="Wilson D."/>
            <person name="Wilson R.K."/>
            <person name="Wing R.A."/>
            <person name="Wolfner M.F."/>
            <person name="Wong A."/>
            <person name="Wong G.K."/>
            <person name="Wu C.I."/>
            <person name="Wu G."/>
            <person name="Yamamoto D."/>
            <person name="Yang H.P."/>
            <person name="Yang S.P."/>
            <person name="Yorke J.A."/>
            <person name="Yoshida K."/>
            <person name="Zdobnov E."/>
            <person name="Zhang P."/>
            <person name="Zhang Y."/>
            <person name="Zimin A.V."/>
            <person name="Baldwin J."/>
            <person name="Abdouelleil A."/>
            <person name="Abdulkadir J."/>
            <person name="Abebe A."/>
            <person name="Abera B."/>
            <person name="Abreu J."/>
            <person name="Acer S.C."/>
            <person name="Aftuck L."/>
            <person name="Alexander A."/>
            <person name="An P."/>
            <person name="Anderson E."/>
            <person name="Anderson S."/>
            <person name="Arachi H."/>
            <person name="Azer M."/>
            <person name="Bachantsang P."/>
            <person name="Barry A."/>
            <person name="Bayul T."/>
            <person name="Berlin A."/>
            <person name="Bessette D."/>
            <person name="Bloom T."/>
            <person name="Blye J."/>
            <person name="Boguslavskiy L."/>
            <person name="Bonnet C."/>
            <person name="Boukhgalter B."/>
            <person name="Bourzgui I."/>
            <person name="Brown A."/>
            <person name="Cahill P."/>
            <person name="Channer S."/>
            <person name="Cheshatsang Y."/>
            <person name="Chuda L."/>
            <person name="Citroen M."/>
            <person name="Collymore A."/>
            <person name="Cooke P."/>
            <person name="Costello M."/>
            <person name="D'Aco K."/>
            <person name="Daza R."/>
            <person name="De Haan G."/>
            <person name="DeGray S."/>
            <person name="DeMaso C."/>
            <person name="Dhargay N."/>
            <person name="Dooley K."/>
            <person name="Dooley E."/>
            <person name="Doricent M."/>
            <person name="Dorje P."/>
            <person name="Dorjee K."/>
            <person name="Dupes A."/>
            <person name="Elong R."/>
            <person name="Falk J."/>
            <person name="Farina A."/>
            <person name="Faro S."/>
            <person name="Ferguson D."/>
            <person name="Fisher S."/>
            <person name="Foley C.D."/>
            <person name="Franke A."/>
            <person name="Friedrich D."/>
            <person name="Gadbois L."/>
            <person name="Gearin G."/>
            <person name="Gearin C.R."/>
            <person name="Giannoukos G."/>
            <person name="Goode T."/>
            <person name="Graham J."/>
            <person name="Grandbois E."/>
            <person name="Grewal S."/>
            <person name="Gyaltsen K."/>
            <person name="Hafez N."/>
            <person name="Hagos B."/>
            <person name="Hall J."/>
            <person name="Henson C."/>
            <person name="Hollinger A."/>
            <person name="Honan T."/>
            <person name="Huard M.D."/>
            <person name="Hughes L."/>
            <person name="Hurhula B."/>
            <person name="Husby M.E."/>
            <person name="Kamat A."/>
            <person name="Kanga B."/>
            <person name="Kashin S."/>
            <person name="Khazanovich D."/>
            <person name="Kisner P."/>
            <person name="Lance K."/>
            <person name="Lara M."/>
            <person name="Lee W."/>
            <person name="Lennon N."/>
            <person name="Letendre F."/>
            <person name="LeVine R."/>
            <person name="Lipovsky A."/>
            <person name="Liu X."/>
            <person name="Liu J."/>
            <person name="Liu S."/>
            <person name="Lokyitsang T."/>
            <person name="Lokyitsang Y."/>
            <person name="Lubonja R."/>
            <person name="Lui A."/>
            <person name="MacDonald P."/>
            <person name="Magnisalis V."/>
            <person name="Maru K."/>
            <person name="Matthews C."/>
            <person name="McCusker W."/>
            <person name="McDonough S."/>
            <person name="Mehta T."/>
            <person name="Meldrim J."/>
            <person name="Meneus L."/>
            <person name="Mihai O."/>
            <person name="Mihalev A."/>
            <person name="Mihova T."/>
            <person name="Mittelman R."/>
            <person name="Mlenga V."/>
            <person name="Montmayeur A."/>
            <person name="Mulrain L."/>
            <person name="Navidi A."/>
            <person name="Naylor J."/>
            <person name="Negash T."/>
            <person name="Nguyen T."/>
            <person name="Nguyen N."/>
            <person name="Nicol R."/>
            <person name="Norbu C."/>
            <person name="Norbu N."/>
            <person name="Novod N."/>
            <person name="O'Neill B."/>
            <person name="Osman S."/>
            <person name="Markiewicz E."/>
            <person name="Oyono O.L."/>
            <person name="Patti C."/>
            <person name="Phunkhang P."/>
            <person name="Pierre F."/>
            <person name="Priest M."/>
            <person name="Raghuraman S."/>
            <person name="Rege F."/>
            <person name="Reyes R."/>
            <person name="Rise C."/>
            <person name="Rogov P."/>
            <person name="Ross K."/>
            <person name="Ryan E."/>
            <person name="Settipalli S."/>
            <person name="Shea T."/>
            <person name="Sherpa N."/>
            <person name="Shi L."/>
            <person name="Shih D."/>
            <person name="Sparrow T."/>
            <person name="Spaulding J."/>
            <person name="Stalker J."/>
            <person name="Stange-Thomann N."/>
            <person name="Stavropoulos S."/>
            <person name="Stone C."/>
            <person name="Strader C."/>
            <person name="Tesfaye S."/>
            <person name="Thomson T."/>
            <person name="Thoulutsang Y."/>
            <person name="Thoulutsang D."/>
            <person name="Topham K."/>
            <person name="Topping I."/>
            <person name="Tsamla T."/>
            <person name="Vassiliev H."/>
            <person name="Vo A."/>
            <person name="Wangchuk T."/>
            <person name="Wangdi T."/>
            <person name="Weiand M."/>
            <person name="Wilkinson J."/>
            <person name="Wilson A."/>
            <person name="Yadav S."/>
            <person name="Young G."/>
            <person name="Yu Q."/>
            <person name="Zembek L."/>
            <person name="Zhong D."/>
            <person name="Zimmer A."/>
            <person name="Zwirko Z."/>
            <person name="Jaffe D.B."/>
            <person name="Alvarez P."/>
            <person name="Brockman W."/>
            <person name="Butler J."/>
            <person name="Chin C."/>
            <person name="Gnerre S."/>
            <person name="Grabherr M."/>
            <person name="Kleber M."/>
            <person name="Mauceli E."/>
            <person name="MacCallum I."/>
        </authorList>
    </citation>
    <scope>NUCLEOTIDE SEQUENCE [LARGE SCALE GENOMIC DNA]</scope>
    <source>
        <strain evidence="15">Tucson 14030-0811.24</strain>
    </source>
</reference>
<dbReference type="SUPFAM" id="SSF53448">
    <property type="entry name" value="Nucleotide-diphospho-sugar transferases"/>
    <property type="match status" value="1"/>
</dbReference>
<dbReference type="InterPro" id="IPR045885">
    <property type="entry name" value="GalNAc-T"/>
</dbReference>
<accession>B4MXX1</accession>
<keyword evidence="3 12" id="KW-0808">Transferase</keyword>
<dbReference type="GO" id="GO:0000139">
    <property type="term" value="C:Golgi membrane"/>
    <property type="evidence" value="ECO:0007669"/>
    <property type="project" value="UniProtKB-SubCell"/>
</dbReference>
<comment type="subcellular location">
    <subcellularLocation>
        <location evidence="1 12">Golgi apparatus membrane</location>
        <topology evidence="1 12">Single-pass type II membrane protein</topology>
    </subcellularLocation>
</comment>
<dbReference type="SMR" id="B4MXX1"/>
<dbReference type="Gene3D" id="3.90.550.10">
    <property type="entry name" value="Spore Coat Polysaccharide Biosynthesis Protein SpsA, Chain A"/>
    <property type="match status" value="1"/>
</dbReference>
<dbReference type="PhylomeDB" id="B4MXX1"/>
<dbReference type="Gene3D" id="2.80.10.50">
    <property type="match status" value="1"/>
</dbReference>
<dbReference type="InterPro" id="IPR001173">
    <property type="entry name" value="Glyco_trans_2-like"/>
</dbReference>
<evidence type="ECO:0000256" key="11">
    <source>
        <dbReference type="ARBA" id="ARBA00023180"/>
    </source>
</evidence>
<evidence type="ECO:0000256" key="8">
    <source>
        <dbReference type="ARBA" id="ARBA00023034"/>
    </source>
</evidence>
<name>B4MXX1_DROWI</name>
<sequence>MCLEIFIRHKKRLLLVLLWLALCSVIYYLHSLNIVKQSLESINLVNEDIQKTPNEFESLVITKLGALGRPARGNWKTKELKEIKRWQKETGFNAWLSERISPERTLFDMRHRSCKKLKYPVEKLPAISIVITYYNEQTSVLLRTLSSIRDRTPIFLLREIILIDDGSSSGANNPKFIEFLKNKYQDLVKHQRLNTQVGLMKARVVGAQQALADILVFLDAHVEVTKGWLEPLLTPILRDNRTCTTPIIDTIDLNNFAYKRATPSRGFFDWHFNYIQLPLLKEEYVALPAPHENPIMNGGLFAISRQWFFDLGAYDEGLRLWGGEQFELSLKIWLCGGTLLEVPCSRVGHLYRDASYKVNLPKEEKNRLIKAENTNYRRVAEVWLDDYKDKLFVNMPQLTVVKAGSLKKQFALKKRLECKPFSWFLSRLASDFLAIYPILEERDYAFGAIQSIGHSDLCLDRRDNSKQHPQLLRCDIDLKYPKAEQRWTLRSFRDVESGSKCLERRGENQIWLFPCHKKQGNQFWFYNQDTKQLIQGQRLSDRQCLEADLNAITVSANSCDEVNLNQKWNLGYINETLMRGFWENVKQM</sequence>
<protein>
    <recommendedName>
        <fullName evidence="12">Polypeptide N-acetylgalactosaminyltransferase</fullName>
        <ecNumber evidence="12">2.4.1.-</ecNumber>
    </recommendedName>
    <alternativeName>
        <fullName evidence="12">Protein-UDP acetylgalactosaminyltransferase</fullName>
    </alternativeName>
</protein>
<dbReference type="GO" id="GO:0016266">
    <property type="term" value="P:protein O-linked glycosylation via N-acetyl-galactosamine"/>
    <property type="evidence" value="ECO:0007669"/>
    <property type="project" value="EnsemblMetazoa"/>
</dbReference>
<evidence type="ECO:0000313" key="14">
    <source>
        <dbReference type="EMBL" id="EDW76890.1"/>
    </source>
</evidence>
<evidence type="ECO:0000313" key="15">
    <source>
        <dbReference type="Proteomes" id="UP000007798"/>
    </source>
</evidence>
<dbReference type="UniPathway" id="UPA00378"/>
<keyword evidence="9" id="KW-0472">Membrane</keyword>
<dbReference type="GO" id="GO:0004653">
    <property type="term" value="F:polypeptide N-acetylgalactosaminyltransferase activity"/>
    <property type="evidence" value="ECO:0007669"/>
    <property type="project" value="EnsemblMetazoa"/>
</dbReference>
<dbReference type="SMART" id="SM00458">
    <property type="entry name" value="RICIN"/>
    <property type="match status" value="1"/>
</dbReference>
<comment type="cofactor">
    <cofactor evidence="12">
        <name>Mn(2+)</name>
        <dbReference type="ChEBI" id="CHEBI:29035"/>
    </cofactor>
</comment>
<dbReference type="eggNOG" id="KOG3736">
    <property type="taxonomic scope" value="Eukaryota"/>
</dbReference>
<dbReference type="AlphaFoldDB" id="B4MXX1"/>
<keyword evidence="11" id="KW-0325">Glycoprotein</keyword>
<dbReference type="OrthoDB" id="6159198at2759"/>
<keyword evidence="10 12" id="KW-1015">Disulfide bond</keyword>
<keyword evidence="6" id="KW-0735">Signal-anchor</keyword>
<dbReference type="PANTHER" id="PTHR11675:SF134">
    <property type="entry name" value="N-ACETYLGALACTOSAMINYLTRANSFERASE 4-RELATED"/>
    <property type="match status" value="1"/>
</dbReference>
<dbReference type="InterPro" id="IPR000772">
    <property type="entry name" value="Ricin_B_lectin"/>
</dbReference>
<evidence type="ECO:0000256" key="10">
    <source>
        <dbReference type="ARBA" id="ARBA00023157"/>
    </source>
</evidence>
<dbReference type="InterPro" id="IPR029044">
    <property type="entry name" value="Nucleotide-diphossugar_trans"/>
</dbReference>
<evidence type="ECO:0000256" key="6">
    <source>
        <dbReference type="ARBA" id="ARBA00022968"/>
    </source>
</evidence>
<organism evidence="14 15">
    <name type="scientific">Drosophila willistoni</name>
    <name type="common">Fruit fly</name>
    <dbReference type="NCBI Taxonomy" id="7260"/>
    <lineage>
        <taxon>Eukaryota</taxon>
        <taxon>Metazoa</taxon>
        <taxon>Ecdysozoa</taxon>
        <taxon>Arthropoda</taxon>
        <taxon>Hexapoda</taxon>
        <taxon>Insecta</taxon>
        <taxon>Pterygota</taxon>
        <taxon>Neoptera</taxon>
        <taxon>Endopterygota</taxon>
        <taxon>Diptera</taxon>
        <taxon>Brachycera</taxon>
        <taxon>Muscomorpha</taxon>
        <taxon>Ephydroidea</taxon>
        <taxon>Drosophilidae</taxon>
        <taxon>Drosophila</taxon>
        <taxon>Sophophora</taxon>
    </lineage>
</organism>
<evidence type="ECO:0000256" key="5">
    <source>
        <dbReference type="ARBA" id="ARBA00022734"/>
    </source>
</evidence>
<proteinExistence type="inferred from homology"/>
<dbReference type="InParanoid" id="B4MXX1"/>
<dbReference type="EC" id="2.4.1.-" evidence="12"/>
<keyword evidence="15" id="KW-1185">Reference proteome</keyword>
<dbReference type="GO" id="GO:0030246">
    <property type="term" value="F:carbohydrate binding"/>
    <property type="evidence" value="ECO:0007669"/>
    <property type="project" value="UniProtKB-KW"/>
</dbReference>
<keyword evidence="5 12" id="KW-0430">Lectin</keyword>
<evidence type="ECO:0000256" key="9">
    <source>
        <dbReference type="ARBA" id="ARBA00023136"/>
    </source>
</evidence>
<keyword evidence="12" id="KW-0328">Glycosyltransferase</keyword>
<feature type="domain" description="Ricin B lectin" evidence="13">
    <location>
        <begin position="446"/>
        <end position="571"/>
    </location>
</feature>
<dbReference type="OMA" id="SRGFFDW"/>
<dbReference type="STRING" id="7260.B4MXX1"/>
<dbReference type="InterPro" id="IPR027791">
    <property type="entry name" value="Galactosyl_T_C"/>
</dbReference>
<comment type="similarity">
    <text evidence="2 12">Belongs to the glycosyltransferase 2 family. GalNAc-T subfamily.</text>
</comment>
<dbReference type="HOGENOM" id="CLU_013477_0_1_1"/>
<dbReference type="SUPFAM" id="SSF50370">
    <property type="entry name" value="Ricin B-like lectins"/>
    <property type="match status" value="1"/>
</dbReference>
<dbReference type="PROSITE" id="PS50231">
    <property type="entry name" value="RICIN_B_LECTIN"/>
    <property type="match status" value="1"/>
</dbReference>
<keyword evidence="4" id="KW-0812">Transmembrane</keyword>
<dbReference type="EMBL" id="CH963876">
    <property type="protein sequence ID" value="EDW76890.1"/>
    <property type="molecule type" value="Genomic_DNA"/>
</dbReference>
<evidence type="ECO:0000256" key="3">
    <source>
        <dbReference type="ARBA" id="ARBA00022679"/>
    </source>
</evidence>
<gene>
    <name evidence="14" type="primary">Dwil\GK15558</name>
    <name evidence="14" type="ORF">Dwil_GK15558</name>
</gene>
<dbReference type="InterPro" id="IPR035992">
    <property type="entry name" value="Ricin_B-like_lectins"/>
</dbReference>
<dbReference type="FunCoup" id="B4MXX1">
    <property type="interactions" value="36"/>
</dbReference>
<evidence type="ECO:0000256" key="2">
    <source>
        <dbReference type="ARBA" id="ARBA00005680"/>
    </source>
</evidence>
<keyword evidence="12" id="KW-0464">Manganese</keyword>
<evidence type="ECO:0000256" key="12">
    <source>
        <dbReference type="RuleBase" id="RU361242"/>
    </source>
</evidence>
<dbReference type="Pfam" id="PF00652">
    <property type="entry name" value="Ricin_B_lectin"/>
    <property type="match status" value="1"/>
</dbReference>
<evidence type="ECO:0000256" key="7">
    <source>
        <dbReference type="ARBA" id="ARBA00022989"/>
    </source>
</evidence>
<keyword evidence="8 12" id="KW-0333">Golgi apparatus</keyword>
<evidence type="ECO:0000256" key="4">
    <source>
        <dbReference type="ARBA" id="ARBA00022692"/>
    </source>
</evidence>
<dbReference type="CDD" id="cd02510">
    <property type="entry name" value="pp-GalNAc-T"/>
    <property type="match status" value="1"/>
</dbReference>
<dbReference type="Pfam" id="PF02709">
    <property type="entry name" value="Glyco_transf_7C"/>
    <property type="match status" value="1"/>
</dbReference>
<evidence type="ECO:0000256" key="1">
    <source>
        <dbReference type="ARBA" id="ARBA00004323"/>
    </source>
</evidence>
<dbReference type="Pfam" id="PF00535">
    <property type="entry name" value="Glycos_transf_2"/>
    <property type="match status" value="1"/>
</dbReference>
<dbReference type="KEGG" id="dwi:6642915"/>